<protein>
    <submittedName>
        <fullName evidence="1">Uncharacterized protein</fullName>
    </submittedName>
</protein>
<accession>A0A1R4LTW8</accession>
<keyword evidence="2" id="KW-1185">Reference proteome</keyword>
<proteinExistence type="predicted"/>
<organism evidence="1 2">
    <name type="scientific">Vibrio ruber (strain DSM 16370 / JCM 11486 / BCRC 17186 / CECT 7878 / LMG 23124 / VR1)</name>
    <dbReference type="NCBI Taxonomy" id="1123498"/>
    <lineage>
        <taxon>Bacteria</taxon>
        <taxon>Pseudomonadati</taxon>
        <taxon>Pseudomonadota</taxon>
        <taxon>Gammaproteobacteria</taxon>
        <taxon>Vibrionales</taxon>
        <taxon>Vibrionaceae</taxon>
        <taxon>Vibrio</taxon>
    </lineage>
</organism>
<name>A0A1R4LTW8_VIBR1</name>
<gene>
    <name evidence="1" type="ORF">VR7878_03942</name>
</gene>
<dbReference type="AlphaFoldDB" id="A0A1R4LTW8"/>
<reference evidence="2" key="1">
    <citation type="submission" date="2017-02" db="EMBL/GenBank/DDBJ databases">
        <authorList>
            <person name="Rodrigo-Torres L."/>
            <person name="Arahal R.D."/>
            <person name="Lucena T."/>
        </authorList>
    </citation>
    <scope>NUCLEOTIDE SEQUENCE [LARGE SCALE GENOMIC DNA]</scope>
    <source>
        <strain evidence="2">CECT 7878</strain>
    </source>
</reference>
<dbReference type="EMBL" id="FULE01000078">
    <property type="protein sequence ID" value="SJN60041.1"/>
    <property type="molecule type" value="Genomic_DNA"/>
</dbReference>
<dbReference type="Proteomes" id="UP000188276">
    <property type="component" value="Unassembled WGS sequence"/>
</dbReference>
<evidence type="ECO:0000313" key="2">
    <source>
        <dbReference type="Proteomes" id="UP000188276"/>
    </source>
</evidence>
<evidence type="ECO:0000313" key="1">
    <source>
        <dbReference type="EMBL" id="SJN60041.1"/>
    </source>
</evidence>
<sequence length="65" mass="7866">MPSETFQLISYYFISKRILPKLFNPEIMIRFGDSCFLAAGMLMLKATMNKNNRFIFFQYDIWRTR</sequence>